<dbReference type="InterPro" id="IPR007763">
    <property type="entry name" value="NDUFA12"/>
</dbReference>
<comment type="caution">
    <text evidence="2">The sequence shown here is derived from an EMBL/GenBank/DDBJ whole genome shotgun (WGS) entry which is preliminary data.</text>
</comment>
<accession>A0ABS4DY04</accession>
<feature type="compositionally biased region" description="Basic and acidic residues" evidence="1">
    <location>
        <begin position="83"/>
        <end position="94"/>
    </location>
</feature>
<sequence>MKNFLLHTFTWWNNYTIGTLVALRGFKKVGEDEFGNVYYQGGKSSYGLPKRWVVYAGYADASQIPPGWHGWMHHRTDIAPSEEDYKPREWEKTHRPNMTGTAAAYRPQGAIEALGERPRVTGDYDAWTPGN</sequence>
<dbReference type="PANTHER" id="PTHR12910">
    <property type="entry name" value="NADH-UBIQUINONE OXIDOREDUCTASE SUBUNIT B17.2"/>
    <property type="match status" value="1"/>
</dbReference>
<keyword evidence="3" id="KW-1185">Reference proteome</keyword>
<protein>
    <submittedName>
        <fullName evidence="2">NADH:ubiquinone oxidoreductase subunit</fullName>
    </submittedName>
</protein>
<dbReference type="Proteomes" id="UP000759443">
    <property type="component" value="Unassembled WGS sequence"/>
</dbReference>
<dbReference type="Pfam" id="PF05071">
    <property type="entry name" value="NDUFA12"/>
    <property type="match status" value="1"/>
</dbReference>
<gene>
    <name evidence="2" type="ORF">J2Z17_002003</name>
</gene>
<proteinExistence type="predicted"/>
<dbReference type="NCBIfam" id="NF006040">
    <property type="entry name" value="PRK08183.1"/>
    <property type="match status" value="1"/>
</dbReference>
<evidence type="ECO:0000256" key="1">
    <source>
        <dbReference type="SAM" id="MobiDB-lite"/>
    </source>
</evidence>
<name>A0ABS4DY04_9HYPH</name>
<dbReference type="RefSeq" id="WP_209944435.1">
    <property type="nucleotide sequence ID" value="NZ_JAGGJU010000005.1"/>
</dbReference>
<evidence type="ECO:0000313" key="3">
    <source>
        <dbReference type="Proteomes" id="UP000759443"/>
    </source>
</evidence>
<feature type="region of interest" description="Disordered" evidence="1">
    <location>
        <begin position="82"/>
        <end position="102"/>
    </location>
</feature>
<organism evidence="2 3">
    <name type="scientific">Rhizobium halophytocola</name>
    <dbReference type="NCBI Taxonomy" id="735519"/>
    <lineage>
        <taxon>Bacteria</taxon>
        <taxon>Pseudomonadati</taxon>
        <taxon>Pseudomonadota</taxon>
        <taxon>Alphaproteobacteria</taxon>
        <taxon>Hyphomicrobiales</taxon>
        <taxon>Rhizobiaceae</taxon>
        <taxon>Rhizobium/Agrobacterium group</taxon>
        <taxon>Rhizobium</taxon>
    </lineage>
</organism>
<dbReference type="PANTHER" id="PTHR12910:SF2">
    <property type="entry name" value="NADH DEHYDROGENASE [UBIQUINONE] 1 ALPHA SUBCOMPLEX SUBUNIT 12"/>
    <property type="match status" value="1"/>
</dbReference>
<reference evidence="2 3" key="1">
    <citation type="submission" date="2021-03" db="EMBL/GenBank/DDBJ databases">
        <title>Genomic Encyclopedia of Type Strains, Phase IV (KMG-IV): sequencing the most valuable type-strain genomes for metagenomic binning, comparative biology and taxonomic classification.</title>
        <authorList>
            <person name="Goeker M."/>
        </authorList>
    </citation>
    <scope>NUCLEOTIDE SEQUENCE [LARGE SCALE GENOMIC DNA]</scope>
    <source>
        <strain evidence="2 3">DSM 21600</strain>
    </source>
</reference>
<dbReference type="EMBL" id="JAGGJU010000005">
    <property type="protein sequence ID" value="MBP1850566.1"/>
    <property type="molecule type" value="Genomic_DNA"/>
</dbReference>
<evidence type="ECO:0000313" key="2">
    <source>
        <dbReference type="EMBL" id="MBP1850566.1"/>
    </source>
</evidence>